<keyword evidence="2" id="KW-0812">Transmembrane</keyword>
<proteinExistence type="predicted"/>
<evidence type="ECO:0000313" key="3">
    <source>
        <dbReference type="EMBL" id="NOV51882.1"/>
    </source>
</evidence>
<dbReference type="EMBL" id="GIIL01008156">
    <property type="protein sequence ID" value="NOV51882.1"/>
    <property type="molecule type" value="Transcribed_RNA"/>
</dbReference>
<dbReference type="AlphaFoldDB" id="A0A6M2E060"/>
<keyword evidence="2" id="KW-1133">Transmembrane helix</keyword>
<feature type="region of interest" description="Disordered" evidence="1">
    <location>
        <begin position="96"/>
        <end position="122"/>
    </location>
</feature>
<evidence type="ECO:0000256" key="1">
    <source>
        <dbReference type="SAM" id="MobiDB-lite"/>
    </source>
</evidence>
<feature type="compositionally biased region" description="Polar residues" evidence="1">
    <location>
        <begin position="104"/>
        <end position="122"/>
    </location>
</feature>
<reference evidence="3" key="1">
    <citation type="submission" date="2020-03" db="EMBL/GenBank/DDBJ databases">
        <title>Transcriptomic Profiling of the Digestive Tract of the Rat Flea, Xenopsylla cheopis, Following Blood Feeding and Infection with Yersinia pestis.</title>
        <authorList>
            <person name="Bland D.M."/>
            <person name="Martens C.A."/>
            <person name="Virtaneva K."/>
            <person name="Kanakabandi K."/>
            <person name="Long D."/>
            <person name="Rosenke R."/>
            <person name="Saturday G.A."/>
            <person name="Hoyt F.H."/>
            <person name="Bruno D.P."/>
            <person name="Ribeiro J.M.C."/>
            <person name="Hinnebusch J."/>
        </authorList>
    </citation>
    <scope>NUCLEOTIDE SEQUENCE</scope>
</reference>
<feature type="transmembrane region" description="Helical" evidence="2">
    <location>
        <begin position="16"/>
        <end position="34"/>
    </location>
</feature>
<organism evidence="3">
    <name type="scientific">Xenopsylla cheopis</name>
    <name type="common">Oriental rat flea</name>
    <name type="synonym">Pulex cheopis</name>
    <dbReference type="NCBI Taxonomy" id="163159"/>
    <lineage>
        <taxon>Eukaryota</taxon>
        <taxon>Metazoa</taxon>
        <taxon>Ecdysozoa</taxon>
        <taxon>Arthropoda</taxon>
        <taxon>Hexapoda</taxon>
        <taxon>Insecta</taxon>
        <taxon>Pterygota</taxon>
        <taxon>Neoptera</taxon>
        <taxon>Endopterygota</taxon>
        <taxon>Siphonaptera</taxon>
        <taxon>Pulicidae</taxon>
        <taxon>Xenopsyllinae</taxon>
        <taxon>Xenopsylla</taxon>
    </lineage>
</organism>
<protein>
    <submittedName>
        <fullName evidence="3">Putative secreted protein</fullName>
    </submittedName>
</protein>
<keyword evidence="2" id="KW-0472">Membrane</keyword>
<name>A0A6M2E060_XENCH</name>
<sequence length="122" mass="13930">MPIVILPFIVNFPGAILWYWTCTNFISLGQVAFLKIPKVRNYFNIEPLVIHAPTSLPMKSEGFAKGFRDSWTNVKISRQLEERAYADKIRLERASRPAIEKNAQESVADSTTHSTNSFSNKR</sequence>
<evidence type="ECO:0000256" key="2">
    <source>
        <dbReference type="SAM" id="Phobius"/>
    </source>
</evidence>
<accession>A0A6M2E060</accession>